<feature type="domain" description="Ribosomal RNA adenine methylase transferase N-terminal" evidence="5">
    <location>
        <begin position="55"/>
        <end position="195"/>
    </location>
</feature>
<evidence type="ECO:0000313" key="6">
    <source>
        <dbReference type="EMBL" id="CDK30882.1"/>
    </source>
</evidence>
<dbReference type="OrthoDB" id="9805585at2"/>
<evidence type="ECO:0000313" key="7">
    <source>
        <dbReference type="Proteomes" id="UP000018769"/>
    </source>
</evidence>
<dbReference type="InterPro" id="IPR020598">
    <property type="entry name" value="rRNA_Ade_methylase_Trfase_N"/>
</dbReference>
<evidence type="ECO:0000256" key="3">
    <source>
        <dbReference type="ARBA" id="ARBA00022691"/>
    </source>
</evidence>
<dbReference type="Proteomes" id="UP000018769">
    <property type="component" value="Chromosome I"/>
</dbReference>
<dbReference type="STRING" id="673862.BABL1_gene_10"/>
<dbReference type="CDD" id="cd02440">
    <property type="entry name" value="AdoMet_MTases"/>
    <property type="match status" value="1"/>
</dbReference>
<dbReference type="SMART" id="SM00650">
    <property type="entry name" value="rADc"/>
    <property type="match status" value="1"/>
</dbReference>
<reference evidence="6 7" key="1">
    <citation type="journal article" date="2015" name="Biol. Direct">
        <title>Babela massiliensis, a representative of a widespread bacterial phylum with unusual adaptations to parasitism in amoebae.</title>
        <authorList>
            <person name="Pagnier I."/>
            <person name="Yutin N."/>
            <person name="Croce O."/>
            <person name="Makarova K.S."/>
            <person name="Wolf Y.I."/>
            <person name="Benamar S."/>
            <person name="Raoult D."/>
            <person name="Koonin E.V."/>
            <person name="La Scola B."/>
        </authorList>
    </citation>
    <scope>NUCLEOTIDE SEQUENCE [LARGE SCALE GENOMIC DNA]</scope>
    <source>
        <strain evidence="7">BABL1</strain>
    </source>
</reference>
<dbReference type="GO" id="GO:0003723">
    <property type="term" value="F:RNA binding"/>
    <property type="evidence" value="ECO:0007669"/>
    <property type="project" value="UniProtKB-KW"/>
</dbReference>
<dbReference type="eggNOG" id="COG3963">
    <property type="taxonomic scope" value="Bacteria"/>
</dbReference>
<accession>V6DH11</accession>
<dbReference type="SUPFAM" id="SSF53335">
    <property type="entry name" value="S-adenosyl-L-methionine-dependent methyltransferases"/>
    <property type="match status" value="1"/>
</dbReference>
<organism evidence="6 7">
    <name type="scientific">Candidatus Babela massiliensis</name>
    <dbReference type="NCBI Taxonomy" id="673862"/>
    <lineage>
        <taxon>Bacteria</taxon>
        <taxon>Candidatus Babelota</taxon>
        <taxon>Candidatus Babeliae</taxon>
        <taxon>Candidatus Babeliales</taxon>
        <taxon>Candidatus Babeliaceae</taxon>
        <taxon>Candidatus Babela</taxon>
    </lineage>
</organism>
<dbReference type="RefSeq" id="WP_023792704.1">
    <property type="nucleotide sequence ID" value="NC_023003.1"/>
</dbReference>
<evidence type="ECO:0000259" key="5">
    <source>
        <dbReference type="SMART" id="SM00650"/>
    </source>
</evidence>
<dbReference type="KEGG" id="dpb:BABL1_gene_10"/>
<dbReference type="GO" id="GO:0000179">
    <property type="term" value="F:rRNA (adenine-N6,N6-)-dimethyltransferase activity"/>
    <property type="evidence" value="ECO:0007669"/>
    <property type="project" value="InterPro"/>
</dbReference>
<dbReference type="Gene3D" id="3.40.50.150">
    <property type="entry name" value="Vaccinia Virus protein VP39"/>
    <property type="match status" value="1"/>
</dbReference>
<keyword evidence="1 6" id="KW-0489">Methyltransferase</keyword>
<proteinExistence type="predicted"/>
<dbReference type="InterPro" id="IPR029063">
    <property type="entry name" value="SAM-dependent_MTases_sf"/>
</dbReference>
<dbReference type="AlphaFoldDB" id="V6DH11"/>
<keyword evidence="3" id="KW-0949">S-adenosyl-L-methionine</keyword>
<dbReference type="InterPro" id="IPR001737">
    <property type="entry name" value="KsgA/Erm"/>
</dbReference>
<dbReference type="Pfam" id="PF00398">
    <property type="entry name" value="RrnaAD"/>
    <property type="match status" value="1"/>
</dbReference>
<name>V6DH11_9BACT</name>
<dbReference type="EMBL" id="HG793133">
    <property type="protein sequence ID" value="CDK30882.1"/>
    <property type="molecule type" value="Genomic_DNA"/>
</dbReference>
<keyword evidence="7" id="KW-1185">Reference proteome</keyword>
<sequence>MKNIRIKILAILCLVLLLLKSTWFNEIGFFLKEAYKNIGITGAIAPISHTTADHILNKILETIKQNKLEKIKILEAGPGTGSLSQYIISNLEKHKVNFTIDLVEINKEFSKILDKKFKNNSKVKIYYQDILQWHPKTKYNFIISTIPFNTKYFTADIVKNILEKYHSLIDLDGIIFWVEYAAFGKISTLFLNQEEKEIYLKKHMFIDEFKSKHQVSKDFILFNLPPLYLYYAKLDSVFNKNLNKSKVNYESRKYKK</sequence>
<evidence type="ECO:0000256" key="2">
    <source>
        <dbReference type="ARBA" id="ARBA00022679"/>
    </source>
</evidence>
<keyword evidence="2 6" id="KW-0808">Transferase</keyword>
<evidence type="ECO:0000256" key="4">
    <source>
        <dbReference type="ARBA" id="ARBA00022884"/>
    </source>
</evidence>
<evidence type="ECO:0000256" key="1">
    <source>
        <dbReference type="ARBA" id="ARBA00022603"/>
    </source>
</evidence>
<keyword evidence="4" id="KW-0694">RNA-binding</keyword>
<gene>
    <name evidence="6" type="ORF">BABL1_gene_10</name>
</gene>
<protein>
    <submittedName>
        <fullName evidence="6">16S ribosomal RNA methyltransferase KsgA/Dim1</fullName>
    </submittedName>
</protein>
<dbReference type="HOGENOM" id="CLU_1084551_0_0_7"/>